<dbReference type="InterPro" id="IPR029065">
    <property type="entry name" value="Enolase_C-like"/>
</dbReference>
<dbReference type="PANTHER" id="PTHR13794">
    <property type="entry name" value="ENOLASE SUPERFAMILY, MANDELATE RACEMASE"/>
    <property type="match status" value="1"/>
</dbReference>
<organism evidence="5">
    <name type="scientific">marine metagenome</name>
    <dbReference type="NCBI Taxonomy" id="408172"/>
    <lineage>
        <taxon>unclassified sequences</taxon>
        <taxon>metagenomes</taxon>
        <taxon>ecological metagenomes</taxon>
    </lineage>
</organism>
<evidence type="ECO:0000256" key="2">
    <source>
        <dbReference type="ARBA" id="ARBA00022723"/>
    </source>
</evidence>
<reference evidence="5" key="1">
    <citation type="submission" date="2018-05" db="EMBL/GenBank/DDBJ databases">
        <authorList>
            <person name="Lanie J.A."/>
            <person name="Ng W.-L."/>
            <person name="Kazmierczak K.M."/>
            <person name="Andrzejewski T.M."/>
            <person name="Davidsen T.M."/>
            <person name="Wayne K.J."/>
            <person name="Tettelin H."/>
            <person name="Glass J.I."/>
            <person name="Rusch D."/>
            <person name="Podicherti R."/>
            <person name="Tsui H.-C.T."/>
            <person name="Winkler M.E."/>
        </authorList>
    </citation>
    <scope>NUCLEOTIDE SEQUENCE</scope>
</reference>
<sequence>MGKSLGRPIHALLGGAFRNKIKAYGTGCYYPDFFTDTPKMLQALESEAQKLKDSGLTAIKVKVGLLPVETDGQRVDLVREIFGPDFPLMIDANHAYTATTAIRMGQRLRDKQILWFEEPVTPEDRAGYRQVRAAVDIPIAGGECEFTRYGFRDLIEDCVDIVQPDLCCAGGFTEWQKISAMASTFNKLILPHVWGSGIAVTAALHAIATIPLSPHTANPIALQNEPMVEFDRTPNPIRDDLLQTEFQLANGCLSVPTGPGLGIDINENVLQRLTVRH</sequence>
<dbReference type="SFLD" id="SFLDS00001">
    <property type="entry name" value="Enolase"/>
    <property type="match status" value="1"/>
</dbReference>
<dbReference type="CDD" id="cd03316">
    <property type="entry name" value="MR_like"/>
    <property type="match status" value="1"/>
</dbReference>
<dbReference type="SFLD" id="SFLDG00179">
    <property type="entry name" value="mandelate_racemase"/>
    <property type="match status" value="1"/>
</dbReference>
<dbReference type="InterPro" id="IPR046945">
    <property type="entry name" value="RHMD-like"/>
</dbReference>
<dbReference type="GO" id="GO:0016836">
    <property type="term" value="F:hydro-lyase activity"/>
    <property type="evidence" value="ECO:0007669"/>
    <property type="project" value="TreeGrafter"/>
</dbReference>
<dbReference type="PANTHER" id="PTHR13794:SF58">
    <property type="entry name" value="MITOCHONDRIAL ENOLASE SUPERFAMILY MEMBER 1"/>
    <property type="match status" value="1"/>
</dbReference>
<dbReference type="AlphaFoldDB" id="A0A382RIB9"/>
<dbReference type="Pfam" id="PF13378">
    <property type="entry name" value="MR_MLE_C"/>
    <property type="match status" value="1"/>
</dbReference>
<accession>A0A382RIB9</accession>
<dbReference type="SUPFAM" id="SSF51604">
    <property type="entry name" value="Enolase C-terminal domain-like"/>
    <property type="match status" value="1"/>
</dbReference>
<evidence type="ECO:0000256" key="3">
    <source>
        <dbReference type="ARBA" id="ARBA00022842"/>
    </source>
</evidence>
<dbReference type="GO" id="GO:0016052">
    <property type="term" value="P:carbohydrate catabolic process"/>
    <property type="evidence" value="ECO:0007669"/>
    <property type="project" value="TreeGrafter"/>
</dbReference>
<comment type="cofactor">
    <cofactor evidence="1">
        <name>Mg(2+)</name>
        <dbReference type="ChEBI" id="CHEBI:18420"/>
    </cofactor>
</comment>
<protein>
    <recommendedName>
        <fullName evidence="4">Mandelate racemase/muconate lactonizing enzyme C-terminal domain-containing protein</fullName>
    </recommendedName>
</protein>
<dbReference type="SMART" id="SM00922">
    <property type="entry name" value="MR_MLE"/>
    <property type="match status" value="1"/>
</dbReference>
<keyword evidence="2" id="KW-0479">Metal-binding</keyword>
<evidence type="ECO:0000259" key="4">
    <source>
        <dbReference type="SMART" id="SM00922"/>
    </source>
</evidence>
<name>A0A382RIB9_9ZZZZ</name>
<evidence type="ECO:0000313" key="5">
    <source>
        <dbReference type="EMBL" id="SVC96351.1"/>
    </source>
</evidence>
<dbReference type="InterPro" id="IPR013342">
    <property type="entry name" value="Mandelate_racemase_C"/>
</dbReference>
<dbReference type="EMBL" id="UINC01121295">
    <property type="protein sequence ID" value="SVC96351.1"/>
    <property type="molecule type" value="Genomic_DNA"/>
</dbReference>
<evidence type="ECO:0000256" key="1">
    <source>
        <dbReference type="ARBA" id="ARBA00001946"/>
    </source>
</evidence>
<dbReference type="GO" id="GO:0000287">
    <property type="term" value="F:magnesium ion binding"/>
    <property type="evidence" value="ECO:0007669"/>
    <property type="project" value="TreeGrafter"/>
</dbReference>
<dbReference type="InterPro" id="IPR036849">
    <property type="entry name" value="Enolase-like_C_sf"/>
</dbReference>
<keyword evidence="3" id="KW-0460">Magnesium</keyword>
<proteinExistence type="predicted"/>
<gene>
    <name evidence="5" type="ORF">METZ01_LOCUS349205</name>
</gene>
<feature type="domain" description="Mandelate racemase/muconate lactonizing enzyme C-terminal" evidence="4">
    <location>
        <begin position="41"/>
        <end position="138"/>
    </location>
</feature>
<dbReference type="Gene3D" id="3.20.20.120">
    <property type="entry name" value="Enolase-like C-terminal domain"/>
    <property type="match status" value="1"/>
</dbReference>